<dbReference type="Gene3D" id="3.10.580.10">
    <property type="entry name" value="CBS-domain"/>
    <property type="match status" value="1"/>
</dbReference>
<evidence type="ECO:0000256" key="8">
    <source>
        <dbReference type="PROSITE-ProRule" id="PRU00703"/>
    </source>
</evidence>
<keyword evidence="5 9" id="KW-1133">Transmembrane helix</keyword>
<feature type="transmembrane region" description="Helical" evidence="9">
    <location>
        <begin position="28"/>
        <end position="50"/>
    </location>
</feature>
<evidence type="ECO:0000313" key="12">
    <source>
        <dbReference type="EMBL" id="AHG01486.1"/>
    </source>
</evidence>
<dbReference type="HOGENOM" id="CLU_015237_4_0_2"/>
<evidence type="ECO:0000256" key="2">
    <source>
        <dbReference type="ARBA" id="ARBA00022475"/>
    </source>
</evidence>
<accession>W0JS04</accession>
<feature type="domain" description="CBS" evidence="10">
    <location>
        <begin position="248"/>
        <end position="310"/>
    </location>
</feature>
<dbReference type="PANTHER" id="PTHR43099:SF5">
    <property type="entry name" value="HLYC_CORC FAMILY TRANSPORTER"/>
    <property type="match status" value="1"/>
</dbReference>
<feature type="domain" description="CNNM transmembrane" evidence="11">
    <location>
        <begin position="27"/>
        <end position="230"/>
    </location>
</feature>
<reference evidence="12 13" key="1">
    <citation type="submission" date="2014-01" db="EMBL/GenBank/DDBJ databases">
        <authorList>
            <consortium name="DOE Joint Genome Institute"/>
            <person name="Anderson I."/>
            <person name="Huntemann M."/>
            <person name="Han J."/>
            <person name="Chen A."/>
            <person name="Kyrpides N."/>
            <person name="Mavromatis K."/>
            <person name="Markowitz V."/>
            <person name="Palaniappan K."/>
            <person name="Ivanova N."/>
            <person name="Schaumberg A."/>
            <person name="Pati A."/>
            <person name="Liolios K."/>
            <person name="Nordberg H.P."/>
            <person name="Cantor M.N."/>
            <person name="Hua S.X."/>
            <person name="Woyke T."/>
        </authorList>
    </citation>
    <scope>NUCLEOTIDE SEQUENCE [LARGE SCALE GENOMIC DNA]</scope>
    <source>
        <strain evidence="12 13">XH-48</strain>
        <plasmid evidence="13">1</plasmid>
    </source>
</reference>
<evidence type="ECO:0000259" key="11">
    <source>
        <dbReference type="PROSITE" id="PS51846"/>
    </source>
</evidence>
<dbReference type="SMART" id="SM01091">
    <property type="entry name" value="CorC_HlyC"/>
    <property type="match status" value="1"/>
</dbReference>
<evidence type="ECO:0000259" key="10">
    <source>
        <dbReference type="PROSITE" id="PS51371"/>
    </source>
</evidence>
<dbReference type="InterPro" id="IPR002550">
    <property type="entry name" value="CNNM"/>
</dbReference>
<proteinExistence type="predicted"/>
<dbReference type="EMBL" id="CP007056">
    <property type="protein sequence ID" value="AHG01486.1"/>
    <property type="molecule type" value="Genomic_DNA"/>
</dbReference>
<keyword evidence="12" id="KW-0614">Plasmid</keyword>
<dbReference type="PROSITE" id="PS51846">
    <property type="entry name" value="CNNM"/>
    <property type="match status" value="1"/>
</dbReference>
<keyword evidence="2" id="KW-1003">Cell membrane</keyword>
<dbReference type="InterPro" id="IPR044751">
    <property type="entry name" value="Ion_transp-like_CBS"/>
</dbReference>
<evidence type="ECO:0000256" key="4">
    <source>
        <dbReference type="ARBA" id="ARBA00022737"/>
    </source>
</evidence>
<dbReference type="PROSITE" id="PS51371">
    <property type="entry name" value="CBS"/>
    <property type="match status" value="2"/>
</dbReference>
<protein>
    <submittedName>
        <fullName evidence="12">Cobalt transporter</fullName>
    </submittedName>
</protein>
<keyword evidence="6 8" id="KW-0129">CBS domain</keyword>
<feature type="transmembrane region" description="Helical" evidence="9">
    <location>
        <begin position="126"/>
        <end position="150"/>
    </location>
</feature>
<evidence type="ECO:0000256" key="5">
    <source>
        <dbReference type="ARBA" id="ARBA00022989"/>
    </source>
</evidence>
<keyword evidence="13" id="KW-1185">Reference proteome</keyword>
<gene>
    <name evidence="12" type="ORF">HALLA_03595</name>
</gene>
<dbReference type="SUPFAM" id="SSF54631">
    <property type="entry name" value="CBS-domain pair"/>
    <property type="match status" value="1"/>
</dbReference>
<evidence type="ECO:0000256" key="6">
    <source>
        <dbReference type="ARBA" id="ARBA00023122"/>
    </source>
</evidence>
<dbReference type="Pfam" id="PF01595">
    <property type="entry name" value="CNNM"/>
    <property type="match status" value="1"/>
</dbReference>
<feature type="transmembrane region" description="Helical" evidence="9">
    <location>
        <begin position="162"/>
        <end position="184"/>
    </location>
</feature>
<keyword evidence="3 9" id="KW-0812">Transmembrane</keyword>
<evidence type="ECO:0000256" key="1">
    <source>
        <dbReference type="ARBA" id="ARBA00004651"/>
    </source>
</evidence>
<evidence type="ECO:0000256" key="9">
    <source>
        <dbReference type="SAM" id="Phobius"/>
    </source>
</evidence>
<dbReference type="AlphaFoldDB" id="W0JS04"/>
<feature type="domain" description="CBS" evidence="10">
    <location>
        <begin position="318"/>
        <end position="375"/>
    </location>
</feature>
<dbReference type="SUPFAM" id="SSF56176">
    <property type="entry name" value="FAD-binding/transporter-associated domain-like"/>
    <property type="match status" value="1"/>
</dbReference>
<dbReference type="InterPro" id="IPR051676">
    <property type="entry name" value="UPF0053_domain"/>
</dbReference>
<dbReference type="SMART" id="SM00116">
    <property type="entry name" value="CBS"/>
    <property type="match status" value="2"/>
</dbReference>
<dbReference type="GO" id="GO:0050660">
    <property type="term" value="F:flavin adenine dinucleotide binding"/>
    <property type="evidence" value="ECO:0007669"/>
    <property type="project" value="InterPro"/>
</dbReference>
<keyword evidence="7 9" id="KW-0472">Membrane</keyword>
<dbReference type="FunFam" id="3.10.580.10:FF:000002">
    <property type="entry name" value="Magnesium/cobalt efflux protein CorC"/>
    <property type="match status" value="1"/>
</dbReference>
<dbReference type="InterPro" id="IPR005170">
    <property type="entry name" value="Transptr-assoc_dom"/>
</dbReference>
<dbReference type="InterPro" id="IPR016169">
    <property type="entry name" value="FAD-bd_PCMH_sub2"/>
</dbReference>
<dbReference type="Pfam" id="PF03471">
    <property type="entry name" value="CorC_HlyC"/>
    <property type="match status" value="1"/>
</dbReference>
<dbReference type="InterPro" id="IPR000644">
    <property type="entry name" value="CBS_dom"/>
</dbReference>
<dbReference type="eggNOG" id="arCOG00626">
    <property type="taxonomic scope" value="Archaea"/>
</dbReference>
<evidence type="ECO:0000256" key="3">
    <source>
        <dbReference type="ARBA" id="ARBA00022692"/>
    </source>
</evidence>
<dbReference type="InterPro" id="IPR036318">
    <property type="entry name" value="FAD-bd_PCMH-like_sf"/>
</dbReference>
<dbReference type="PANTHER" id="PTHR43099">
    <property type="entry name" value="UPF0053 PROTEIN YRKA"/>
    <property type="match status" value="1"/>
</dbReference>
<name>W0JS04_9EURY</name>
<evidence type="ECO:0000256" key="7">
    <source>
        <dbReference type="ARBA" id="ARBA00023136"/>
    </source>
</evidence>
<dbReference type="PATRIC" id="fig|797299.3.peg.3234"/>
<sequence length="466" mass="50760">MPTSERDDHHRPKNTSKDVHVEVSMVDLAISIAQLAAALFLVFLNGFFVAAEFAYVRIRSTAVEQLAAEGRTGSAILQEAVDNLDNYLAVTQLGITLASLGLGWLGEPAIAALLEPVFEPLLPESVIHIVAFAIGFSIITFLHVVFGELAPKTISIAQPERIALLVSPPMKLFYYLFVPGIIVFNGTANRFTRLIGIPPASETDETLTEEEILTVLSRSGHEGEIGVTEVEMIEQVFTLDDTTALDVMVPRPDVETLRADLSLPEIRSRILEADHTRYPVVDAEDSDQVIGFIDIKDVLRASESIEEGTSSTITAGEIAREIPIVPETTSIADILARFQRDRGQLAVVVDEWGVFEGLVTVEDIVEQIVGDLRDEFDADEPSIERRDDTYIVDGSMSVSAVDEHLDAEFESDDFGTIGGFVLNELGRAPEAGDRVSVDGYTFTVADIDGARITSLLVRQSDSAASE</sequence>
<dbReference type="GO" id="GO:0005886">
    <property type="term" value="C:plasma membrane"/>
    <property type="evidence" value="ECO:0007669"/>
    <property type="project" value="UniProtKB-SubCell"/>
</dbReference>
<organism evidence="12 13">
    <name type="scientific">Halostagnicola larsenii XH-48</name>
    <dbReference type="NCBI Taxonomy" id="797299"/>
    <lineage>
        <taxon>Archaea</taxon>
        <taxon>Methanobacteriati</taxon>
        <taxon>Methanobacteriota</taxon>
        <taxon>Stenosarchaea group</taxon>
        <taxon>Halobacteria</taxon>
        <taxon>Halobacteriales</taxon>
        <taxon>Natrialbaceae</taxon>
        <taxon>Halostagnicola</taxon>
    </lineage>
</organism>
<evidence type="ECO:0000313" key="13">
    <source>
        <dbReference type="Proteomes" id="UP000019024"/>
    </source>
</evidence>
<dbReference type="Proteomes" id="UP000019024">
    <property type="component" value="Plasmid unnamed"/>
</dbReference>
<comment type="subcellular location">
    <subcellularLocation>
        <location evidence="1">Cell membrane</location>
        <topology evidence="1">Multi-pass membrane protein</topology>
    </subcellularLocation>
</comment>
<dbReference type="Pfam" id="PF00571">
    <property type="entry name" value="CBS"/>
    <property type="match status" value="2"/>
</dbReference>
<keyword evidence="4" id="KW-0677">Repeat</keyword>
<dbReference type="KEGG" id="hlr:HALLA_03595"/>
<dbReference type="Gene3D" id="3.30.465.10">
    <property type="match status" value="1"/>
</dbReference>
<dbReference type="InterPro" id="IPR046342">
    <property type="entry name" value="CBS_dom_sf"/>
</dbReference>
<geneLocation type="plasmid" evidence="12">
    <name>unnamed</name>
</geneLocation>
<feature type="transmembrane region" description="Helical" evidence="9">
    <location>
        <begin position="87"/>
        <end position="106"/>
    </location>
</feature>
<dbReference type="CDD" id="cd04590">
    <property type="entry name" value="CBS_pair_CorC_HlyC_assoc"/>
    <property type="match status" value="1"/>
</dbReference>